<organism evidence="4 5">
    <name type="scientific">OM182 bacterium BACL3 MAG-120920-bin41</name>
    <dbReference type="NCBI Taxonomy" id="1655580"/>
    <lineage>
        <taxon>Bacteria</taxon>
        <taxon>Pseudomonadati</taxon>
        <taxon>Pseudomonadota</taxon>
        <taxon>Gammaproteobacteria</taxon>
        <taxon>OMG group</taxon>
        <taxon>OM182 clade</taxon>
    </lineage>
</organism>
<keyword evidence="2" id="KW-0560">Oxidoreductase</keyword>
<name>A0A0R2SWZ4_9GAMM</name>
<reference evidence="4 5" key="1">
    <citation type="submission" date="2015-10" db="EMBL/GenBank/DDBJ databases">
        <title>Metagenome-Assembled Genomes uncover a global brackish microbiome.</title>
        <authorList>
            <person name="Hugerth L.W."/>
            <person name="Larsson J."/>
            <person name="Alneberg J."/>
            <person name="Lindh M.V."/>
            <person name="Legrand C."/>
            <person name="Pinhassi J."/>
            <person name="Andersson A.F."/>
        </authorList>
    </citation>
    <scope>NUCLEOTIDE SEQUENCE [LARGE SCALE GENOMIC DNA]</scope>
    <source>
        <strain evidence="4">BACL4 MAG-120920-bin41</strain>
    </source>
</reference>
<accession>A0A0R2SWZ4</accession>
<protein>
    <submittedName>
        <fullName evidence="4">SyrP protein</fullName>
    </submittedName>
</protein>
<sequence>MDENNSARTKSGNVASAKRWVSDNRESLALALAQHGALLFRGFGIETDFEFDDFIGAFELPNFTYAESLSNAVRRNRTERVFTANEAPPSVSIFLHHEMAQTPVYPSKLFFFCEHAQMTGGATPLCRSDVLLAELTKVRPGFVAACEQLGVRYSNTMPLEDDLASGQGRSWRSTLSVADKAAAEEKLTGLGYSWQWQDDQSLRVTTPSLPAVRTLDDGRKVFFNQLIAAFRGWKDARNSAEKSICFGDSSAIDAADMAVAIALADELSFDTPWQSGDVALVDNFLVMHGRRPFEGERRILASLVG</sequence>
<comment type="cofactor">
    <cofactor evidence="1">
        <name>Fe(2+)</name>
        <dbReference type="ChEBI" id="CHEBI:29033"/>
    </cofactor>
</comment>
<dbReference type="EMBL" id="LIBE01000380">
    <property type="protein sequence ID" value="KRO79320.1"/>
    <property type="molecule type" value="Genomic_DNA"/>
</dbReference>
<evidence type="ECO:0000313" key="4">
    <source>
        <dbReference type="EMBL" id="KRO79320.1"/>
    </source>
</evidence>
<dbReference type="Proteomes" id="UP000051547">
    <property type="component" value="Unassembled WGS sequence"/>
</dbReference>
<dbReference type="AlphaFoldDB" id="A0A0R2SWZ4"/>
<dbReference type="SUPFAM" id="SSF51197">
    <property type="entry name" value="Clavaminate synthase-like"/>
    <property type="match status" value="1"/>
</dbReference>
<dbReference type="InterPro" id="IPR042098">
    <property type="entry name" value="TauD-like_sf"/>
</dbReference>
<dbReference type="InterPro" id="IPR050411">
    <property type="entry name" value="AlphaKG_dependent_hydroxylases"/>
</dbReference>
<evidence type="ECO:0000256" key="1">
    <source>
        <dbReference type="ARBA" id="ARBA00001954"/>
    </source>
</evidence>
<proteinExistence type="predicted"/>
<evidence type="ECO:0000256" key="2">
    <source>
        <dbReference type="ARBA" id="ARBA00023002"/>
    </source>
</evidence>
<dbReference type="Gene3D" id="3.60.130.10">
    <property type="entry name" value="Clavaminate synthase-like"/>
    <property type="match status" value="1"/>
</dbReference>
<feature type="domain" description="TauD/TfdA-like" evidence="3">
    <location>
        <begin position="18"/>
        <end position="300"/>
    </location>
</feature>
<dbReference type="PANTHER" id="PTHR10696:SF21">
    <property type="entry name" value="TAUD_TFDA-LIKE DOMAIN-CONTAINING PROTEIN"/>
    <property type="match status" value="1"/>
</dbReference>
<evidence type="ECO:0000259" key="3">
    <source>
        <dbReference type="Pfam" id="PF02668"/>
    </source>
</evidence>
<dbReference type="PANTHER" id="PTHR10696">
    <property type="entry name" value="GAMMA-BUTYROBETAINE HYDROXYLASE-RELATED"/>
    <property type="match status" value="1"/>
</dbReference>
<dbReference type="InterPro" id="IPR003819">
    <property type="entry name" value="TauD/TfdA-like"/>
</dbReference>
<dbReference type="GO" id="GO:0016706">
    <property type="term" value="F:2-oxoglutarate-dependent dioxygenase activity"/>
    <property type="evidence" value="ECO:0007669"/>
    <property type="project" value="UniProtKB-ARBA"/>
</dbReference>
<dbReference type="Pfam" id="PF02668">
    <property type="entry name" value="TauD"/>
    <property type="match status" value="1"/>
</dbReference>
<evidence type="ECO:0000313" key="5">
    <source>
        <dbReference type="Proteomes" id="UP000051547"/>
    </source>
</evidence>
<gene>
    <name evidence="4" type="ORF">ABR72_07095</name>
</gene>
<comment type="caution">
    <text evidence="4">The sequence shown here is derived from an EMBL/GenBank/DDBJ whole genome shotgun (WGS) entry which is preliminary data.</text>
</comment>